<comment type="caution">
    <text evidence="1">The sequence shown here is derived from an EMBL/GenBank/DDBJ whole genome shotgun (WGS) entry which is preliminary data.</text>
</comment>
<proteinExistence type="predicted"/>
<reference evidence="1 2" key="1">
    <citation type="submission" date="2021-01" db="EMBL/GenBank/DDBJ databases">
        <title>Genomic Encyclopedia of Type Strains, Phase IV (KMG-IV): sequencing the most valuable type-strain genomes for metagenomic binning, comparative biology and taxonomic classification.</title>
        <authorList>
            <person name="Goeker M."/>
        </authorList>
    </citation>
    <scope>NUCLEOTIDE SEQUENCE [LARGE SCALE GENOMIC DNA]</scope>
    <source>
        <strain evidence="1 2">DSM 100968</strain>
    </source>
</reference>
<organism evidence="1 2">
    <name type="scientific">Sporolactobacillus spathodeae</name>
    <dbReference type="NCBI Taxonomy" id="1465502"/>
    <lineage>
        <taxon>Bacteria</taxon>
        <taxon>Bacillati</taxon>
        <taxon>Bacillota</taxon>
        <taxon>Bacilli</taxon>
        <taxon>Bacillales</taxon>
        <taxon>Sporolactobacillaceae</taxon>
        <taxon>Sporolactobacillus</taxon>
    </lineage>
</organism>
<dbReference type="EMBL" id="JAFBEV010000016">
    <property type="protein sequence ID" value="MBM7658393.1"/>
    <property type="molecule type" value="Genomic_DNA"/>
</dbReference>
<dbReference type="Proteomes" id="UP000823201">
    <property type="component" value="Unassembled WGS sequence"/>
</dbReference>
<accession>A0ABS2Q9I9</accession>
<protein>
    <submittedName>
        <fullName evidence="1">Uncharacterized protein</fullName>
    </submittedName>
</protein>
<keyword evidence="2" id="KW-1185">Reference proteome</keyword>
<evidence type="ECO:0000313" key="1">
    <source>
        <dbReference type="EMBL" id="MBM7658393.1"/>
    </source>
</evidence>
<sequence>MKESSLENGLSKLTGLLKLRISKSVIKHLTQYRIL</sequence>
<name>A0ABS2Q9I9_9BACL</name>
<gene>
    <name evidence="1" type="ORF">JOC27_001846</name>
</gene>
<evidence type="ECO:0000313" key="2">
    <source>
        <dbReference type="Proteomes" id="UP000823201"/>
    </source>
</evidence>